<feature type="DNA-binding region" description="H-T-H motif" evidence="5">
    <location>
        <begin position="43"/>
        <end position="62"/>
    </location>
</feature>
<keyword evidence="1" id="KW-0678">Repressor</keyword>
<dbReference type="Proteomes" id="UP000284605">
    <property type="component" value="Unassembled WGS sequence"/>
</dbReference>
<sequence length="219" mass="24058">MPIRAPSARRPRRSQSDRRAQSDRLLLQAAAELIARRGYGATTLEQIGQRAGYSRGLVTQKFGSKEGLVRALVTVLHQELDDVLDGQLAGGISGLEAILRIVDVYVRIFSEAELKAAPERVVSVQAYYVLMSESVGVIPEVREFFVEANVRFRARLETHLSLAQDSGAMRANLSPATAAAMIQSALSGLTLLWLVDRNAFDLDEGRTALVETIRRTLIP</sequence>
<evidence type="ECO:0000313" key="8">
    <source>
        <dbReference type="EMBL" id="RJF94322.1"/>
    </source>
</evidence>
<evidence type="ECO:0000256" key="4">
    <source>
        <dbReference type="ARBA" id="ARBA00023163"/>
    </source>
</evidence>
<feature type="domain" description="HTH tetR-type" evidence="7">
    <location>
        <begin position="20"/>
        <end position="80"/>
    </location>
</feature>
<dbReference type="InterPro" id="IPR039538">
    <property type="entry name" value="BetI_C"/>
</dbReference>
<name>A0A418WST3_9PROT</name>
<accession>A0A418WST3</accession>
<proteinExistence type="predicted"/>
<dbReference type="EMBL" id="QYUK01000008">
    <property type="protein sequence ID" value="RJF94322.1"/>
    <property type="molecule type" value="Genomic_DNA"/>
</dbReference>
<dbReference type="OrthoDB" id="5293556at2"/>
<dbReference type="PANTHER" id="PTHR30055:SF234">
    <property type="entry name" value="HTH-TYPE TRANSCRIPTIONAL REGULATOR BETI"/>
    <property type="match status" value="1"/>
</dbReference>
<keyword evidence="9" id="KW-1185">Reference proteome</keyword>
<protein>
    <submittedName>
        <fullName evidence="8">TetR/AcrR family transcriptional regulator</fullName>
    </submittedName>
</protein>
<evidence type="ECO:0000259" key="7">
    <source>
        <dbReference type="PROSITE" id="PS50977"/>
    </source>
</evidence>
<evidence type="ECO:0000256" key="1">
    <source>
        <dbReference type="ARBA" id="ARBA00022491"/>
    </source>
</evidence>
<keyword evidence="2" id="KW-0805">Transcription regulation</keyword>
<dbReference type="SUPFAM" id="SSF48498">
    <property type="entry name" value="Tetracyclin repressor-like, C-terminal domain"/>
    <property type="match status" value="1"/>
</dbReference>
<evidence type="ECO:0000256" key="6">
    <source>
        <dbReference type="SAM" id="MobiDB-lite"/>
    </source>
</evidence>
<evidence type="ECO:0000256" key="5">
    <source>
        <dbReference type="PROSITE-ProRule" id="PRU00335"/>
    </source>
</evidence>
<dbReference type="Pfam" id="PF13977">
    <property type="entry name" value="TetR_C_6"/>
    <property type="match status" value="1"/>
</dbReference>
<keyword evidence="4" id="KW-0804">Transcription</keyword>
<dbReference type="RefSeq" id="WP_119775182.1">
    <property type="nucleotide sequence ID" value="NZ_QYUK01000008.1"/>
</dbReference>
<dbReference type="Gene3D" id="1.10.357.10">
    <property type="entry name" value="Tetracycline Repressor, domain 2"/>
    <property type="match status" value="1"/>
</dbReference>
<dbReference type="AlphaFoldDB" id="A0A418WST3"/>
<dbReference type="GO" id="GO:0003700">
    <property type="term" value="F:DNA-binding transcription factor activity"/>
    <property type="evidence" value="ECO:0007669"/>
    <property type="project" value="TreeGrafter"/>
</dbReference>
<reference evidence="8 9" key="1">
    <citation type="submission" date="2018-09" db="EMBL/GenBank/DDBJ databases">
        <authorList>
            <person name="Zhu H."/>
        </authorList>
    </citation>
    <scope>NUCLEOTIDE SEQUENCE [LARGE SCALE GENOMIC DNA]</scope>
    <source>
        <strain evidence="8 9">K1W22B-8</strain>
    </source>
</reference>
<dbReference type="InterPro" id="IPR001647">
    <property type="entry name" value="HTH_TetR"/>
</dbReference>
<evidence type="ECO:0000313" key="9">
    <source>
        <dbReference type="Proteomes" id="UP000284605"/>
    </source>
</evidence>
<dbReference type="PRINTS" id="PR00455">
    <property type="entry name" value="HTHTETR"/>
</dbReference>
<organism evidence="8 9">
    <name type="scientific">Oleomonas cavernae</name>
    <dbReference type="NCBI Taxonomy" id="2320859"/>
    <lineage>
        <taxon>Bacteria</taxon>
        <taxon>Pseudomonadati</taxon>
        <taxon>Pseudomonadota</taxon>
        <taxon>Alphaproteobacteria</taxon>
        <taxon>Acetobacterales</taxon>
        <taxon>Acetobacteraceae</taxon>
        <taxon>Oleomonas</taxon>
    </lineage>
</organism>
<dbReference type="SUPFAM" id="SSF46689">
    <property type="entry name" value="Homeodomain-like"/>
    <property type="match status" value="1"/>
</dbReference>
<dbReference type="Pfam" id="PF00440">
    <property type="entry name" value="TetR_N"/>
    <property type="match status" value="1"/>
</dbReference>
<dbReference type="PANTHER" id="PTHR30055">
    <property type="entry name" value="HTH-TYPE TRANSCRIPTIONAL REGULATOR RUTR"/>
    <property type="match status" value="1"/>
</dbReference>
<dbReference type="InterPro" id="IPR009057">
    <property type="entry name" value="Homeodomain-like_sf"/>
</dbReference>
<comment type="caution">
    <text evidence="8">The sequence shown here is derived from an EMBL/GenBank/DDBJ whole genome shotgun (WGS) entry which is preliminary data.</text>
</comment>
<dbReference type="PROSITE" id="PS50977">
    <property type="entry name" value="HTH_TETR_2"/>
    <property type="match status" value="1"/>
</dbReference>
<dbReference type="GO" id="GO:0000976">
    <property type="term" value="F:transcription cis-regulatory region binding"/>
    <property type="evidence" value="ECO:0007669"/>
    <property type="project" value="TreeGrafter"/>
</dbReference>
<evidence type="ECO:0000256" key="2">
    <source>
        <dbReference type="ARBA" id="ARBA00023015"/>
    </source>
</evidence>
<dbReference type="InterPro" id="IPR036271">
    <property type="entry name" value="Tet_transcr_reg_TetR-rel_C_sf"/>
</dbReference>
<gene>
    <name evidence="8" type="ORF">D3874_00235</name>
</gene>
<feature type="region of interest" description="Disordered" evidence="6">
    <location>
        <begin position="1"/>
        <end position="21"/>
    </location>
</feature>
<evidence type="ECO:0000256" key="3">
    <source>
        <dbReference type="ARBA" id="ARBA00023125"/>
    </source>
</evidence>
<dbReference type="InterPro" id="IPR050109">
    <property type="entry name" value="HTH-type_TetR-like_transc_reg"/>
</dbReference>
<keyword evidence="3 5" id="KW-0238">DNA-binding</keyword>